<feature type="region of interest" description="Disordered" evidence="6">
    <location>
        <begin position="1"/>
        <end position="20"/>
    </location>
</feature>
<dbReference type="AlphaFoldDB" id="A6WCE9"/>
<keyword evidence="4 7" id="KW-1133">Transmembrane helix</keyword>
<evidence type="ECO:0000256" key="7">
    <source>
        <dbReference type="SAM" id="Phobius"/>
    </source>
</evidence>
<evidence type="ECO:0000256" key="5">
    <source>
        <dbReference type="ARBA" id="ARBA00023136"/>
    </source>
</evidence>
<dbReference type="PANTHER" id="PTHR30093:SF44">
    <property type="entry name" value="TYPE II SECRETION SYSTEM CORE PROTEIN G"/>
    <property type="match status" value="1"/>
</dbReference>
<evidence type="ECO:0000256" key="3">
    <source>
        <dbReference type="ARBA" id="ARBA00022692"/>
    </source>
</evidence>
<protein>
    <submittedName>
        <fullName evidence="8">Secretory protein</fullName>
    </submittedName>
</protein>
<dbReference type="KEGG" id="kra:Krad_3024"/>
<keyword evidence="9" id="KW-1185">Reference proteome</keyword>
<keyword evidence="2" id="KW-0488">Methylation</keyword>
<evidence type="ECO:0000313" key="9">
    <source>
        <dbReference type="Proteomes" id="UP000001116"/>
    </source>
</evidence>
<evidence type="ECO:0000256" key="2">
    <source>
        <dbReference type="ARBA" id="ARBA00022481"/>
    </source>
</evidence>
<comment type="subcellular location">
    <subcellularLocation>
        <location evidence="1">Membrane</location>
        <topology evidence="1">Single-pass membrane protein</topology>
    </subcellularLocation>
</comment>
<accession>A6WCE9</accession>
<organism evidence="8 9">
    <name type="scientific">Kineococcus radiotolerans (strain ATCC BAA-149 / DSM 14245 / SRS30216)</name>
    <dbReference type="NCBI Taxonomy" id="266940"/>
    <lineage>
        <taxon>Bacteria</taxon>
        <taxon>Bacillati</taxon>
        <taxon>Actinomycetota</taxon>
        <taxon>Actinomycetes</taxon>
        <taxon>Kineosporiales</taxon>
        <taxon>Kineosporiaceae</taxon>
        <taxon>Kineococcus</taxon>
    </lineage>
</organism>
<dbReference type="Proteomes" id="UP000001116">
    <property type="component" value="Chromosome"/>
</dbReference>
<keyword evidence="5 7" id="KW-0472">Membrane</keyword>
<dbReference type="HOGENOM" id="CLU_091705_7_1_11"/>
<dbReference type="PROSITE" id="PS00409">
    <property type="entry name" value="PROKAR_NTER_METHYL"/>
    <property type="match status" value="1"/>
</dbReference>
<dbReference type="InterPro" id="IPR045584">
    <property type="entry name" value="Pilin-like"/>
</dbReference>
<evidence type="ECO:0000256" key="4">
    <source>
        <dbReference type="ARBA" id="ARBA00022989"/>
    </source>
</evidence>
<gene>
    <name evidence="8" type="ordered locus">Krad_3024</name>
</gene>
<evidence type="ECO:0000256" key="6">
    <source>
        <dbReference type="SAM" id="MobiDB-lite"/>
    </source>
</evidence>
<dbReference type="GO" id="GO:0015628">
    <property type="term" value="P:protein secretion by the type II secretion system"/>
    <property type="evidence" value="ECO:0007669"/>
    <property type="project" value="InterPro"/>
</dbReference>
<dbReference type="PANTHER" id="PTHR30093">
    <property type="entry name" value="GENERAL SECRETION PATHWAY PROTEIN G"/>
    <property type="match status" value="1"/>
</dbReference>
<feature type="transmembrane region" description="Helical" evidence="7">
    <location>
        <begin position="27"/>
        <end position="50"/>
    </location>
</feature>
<dbReference type="OrthoDB" id="4828881at2"/>
<dbReference type="EMBL" id="CP000750">
    <property type="protein sequence ID" value="ABS04488.1"/>
    <property type="molecule type" value="Genomic_DNA"/>
</dbReference>
<feature type="compositionally biased region" description="Pro residues" evidence="6">
    <location>
        <begin position="1"/>
        <end position="12"/>
    </location>
</feature>
<dbReference type="GO" id="GO:0016020">
    <property type="term" value="C:membrane"/>
    <property type="evidence" value="ECO:0007669"/>
    <property type="project" value="UniProtKB-SubCell"/>
</dbReference>
<dbReference type="eggNOG" id="COG4969">
    <property type="taxonomic scope" value="Bacteria"/>
</dbReference>
<dbReference type="InterPro" id="IPR012902">
    <property type="entry name" value="N_methyl_site"/>
</dbReference>
<dbReference type="Pfam" id="PF07963">
    <property type="entry name" value="N_methyl"/>
    <property type="match status" value="1"/>
</dbReference>
<dbReference type="GO" id="GO:0015627">
    <property type="term" value="C:type II protein secretion system complex"/>
    <property type="evidence" value="ECO:0007669"/>
    <property type="project" value="InterPro"/>
</dbReference>
<dbReference type="PRINTS" id="PR00813">
    <property type="entry name" value="BCTERIALGSPG"/>
</dbReference>
<dbReference type="SUPFAM" id="SSF54523">
    <property type="entry name" value="Pili subunits"/>
    <property type="match status" value="1"/>
</dbReference>
<name>A6WCE9_KINRD</name>
<reference evidence="9" key="1">
    <citation type="journal article" date="2008" name="PLoS ONE">
        <title>Survival in nuclear waste, extreme resistance, and potential applications gleaned from the genome sequence of Kineococcus radiotolerans SRS30216.</title>
        <authorList>
            <person name="Bagwell C.E."/>
            <person name="Bhat S."/>
            <person name="Hawkins G.M."/>
            <person name="Smith B.W."/>
            <person name="Biswas T."/>
            <person name="Hoover T.R."/>
            <person name="Saunders E."/>
            <person name="Han C.S."/>
            <person name="Tsodikov O.V."/>
            <person name="Shimkets L.J."/>
        </authorList>
    </citation>
    <scope>NUCLEOTIDE SEQUENCE [LARGE SCALE GENOMIC DNA]</scope>
    <source>
        <strain evidence="9">ATCC BAA-149 / DSM 14245 / SRS30216</strain>
    </source>
</reference>
<dbReference type="InterPro" id="IPR000983">
    <property type="entry name" value="Bac_GSPG_pilin"/>
</dbReference>
<dbReference type="STRING" id="266940.Krad_3024"/>
<evidence type="ECO:0000256" key="1">
    <source>
        <dbReference type="ARBA" id="ARBA00004167"/>
    </source>
</evidence>
<keyword evidence="3 7" id="KW-0812">Transmembrane</keyword>
<dbReference type="Gene3D" id="3.30.700.10">
    <property type="entry name" value="Glycoprotein, Type 4 Pilin"/>
    <property type="match status" value="1"/>
</dbReference>
<dbReference type="NCBIfam" id="TIGR02532">
    <property type="entry name" value="IV_pilin_GFxxxE"/>
    <property type="match status" value="1"/>
</dbReference>
<sequence>MPPPSCALPDGPPGGTVSKDQHGDHGFTLVELLVVMVVIGILAAIAVPIFTSQRAAARDTAVKQDVTAFGKEVAAYFVDGTGVLGVPDATSRPGYLVLTDDARPSYVITVRLSAGTRLAAPPVVLDATHWCVALTNDAGRQKTYNYATSGGSSGLGSGPC</sequence>
<evidence type="ECO:0000313" key="8">
    <source>
        <dbReference type="EMBL" id="ABS04488.1"/>
    </source>
</evidence>
<proteinExistence type="predicted"/>